<dbReference type="CDD" id="cd05013">
    <property type="entry name" value="SIS_RpiR"/>
    <property type="match status" value="1"/>
</dbReference>
<evidence type="ECO:0000313" key="4">
    <source>
        <dbReference type="EMBL" id="RAN61846.1"/>
    </source>
</evidence>
<comment type="caution">
    <text evidence="4">The sequence shown here is derived from an EMBL/GenBank/DDBJ whole genome shotgun (WGS) entry which is preliminary data.</text>
</comment>
<dbReference type="SUPFAM" id="SSF46689">
    <property type="entry name" value="Homeodomain-like"/>
    <property type="match status" value="1"/>
</dbReference>
<dbReference type="InterPro" id="IPR001347">
    <property type="entry name" value="SIS_dom"/>
</dbReference>
<dbReference type="GO" id="GO:0003677">
    <property type="term" value="F:DNA binding"/>
    <property type="evidence" value="ECO:0007669"/>
    <property type="project" value="UniProtKB-KW"/>
</dbReference>
<protein>
    <submittedName>
        <fullName evidence="4">Uncharacterized protein</fullName>
    </submittedName>
</protein>
<sequence>MDIIGRINAIMNTLSNSEQKIAQFIINNPNIVPNMQITELAEHADSSASAVTRLCKKLKIKGFTTLKIELALQLKENIGKKQTTDIDLHSNFQELSTSLLNNSINTMSNTLNYLNEDNLNKIITHMHNSDQLFTFGIGASGIVAKNITQKWIRIGKNILNFDDIHQLMTAMMSFSKNASIILVSNSGQTKEILDIAKFAREKSITTIGITQFGDHPLGKLANLNIHTAHTEEAALRSAATSSLHAQFFIVDILFYLFIQKYHDQYIENIQETFTLFKKGG</sequence>
<dbReference type="Pfam" id="PF01418">
    <property type="entry name" value="HTH_6"/>
    <property type="match status" value="1"/>
</dbReference>
<dbReference type="Proteomes" id="UP000249099">
    <property type="component" value="Unassembled WGS sequence"/>
</dbReference>
<dbReference type="GO" id="GO:0003700">
    <property type="term" value="F:DNA-binding transcription factor activity"/>
    <property type="evidence" value="ECO:0007669"/>
    <property type="project" value="InterPro"/>
</dbReference>
<dbReference type="RefSeq" id="WP_077863317.1">
    <property type="nucleotide sequence ID" value="NZ_CAJHJL010000004.1"/>
</dbReference>
<evidence type="ECO:0000256" key="3">
    <source>
        <dbReference type="ARBA" id="ARBA00023163"/>
    </source>
</evidence>
<dbReference type="PROSITE" id="PS51071">
    <property type="entry name" value="HTH_RPIR"/>
    <property type="match status" value="1"/>
</dbReference>
<dbReference type="Gene3D" id="1.10.10.10">
    <property type="entry name" value="Winged helix-like DNA-binding domain superfamily/Winged helix DNA-binding domain"/>
    <property type="match status" value="1"/>
</dbReference>
<evidence type="ECO:0000256" key="1">
    <source>
        <dbReference type="ARBA" id="ARBA00023015"/>
    </source>
</evidence>
<dbReference type="InterPro" id="IPR036388">
    <property type="entry name" value="WH-like_DNA-bd_sf"/>
</dbReference>
<name>A0A328KGH5_9LACT</name>
<dbReference type="AlphaFoldDB" id="A0A328KGH5"/>
<dbReference type="Gene3D" id="3.40.50.10490">
    <property type="entry name" value="Glucose-6-phosphate isomerase like protein, domain 1"/>
    <property type="match status" value="1"/>
</dbReference>
<evidence type="ECO:0000256" key="2">
    <source>
        <dbReference type="ARBA" id="ARBA00023125"/>
    </source>
</evidence>
<dbReference type="EMBL" id="NAQV01000035">
    <property type="protein sequence ID" value="RAN61846.1"/>
    <property type="molecule type" value="Genomic_DNA"/>
</dbReference>
<evidence type="ECO:0000313" key="5">
    <source>
        <dbReference type="Proteomes" id="UP000249099"/>
    </source>
</evidence>
<dbReference type="GO" id="GO:1901135">
    <property type="term" value="P:carbohydrate derivative metabolic process"/>
    <property type="evidence" value="ECO:0007669"/>
    <property type="project" value="InterPro"/>
</dbReference>
<keyword evidence="2" id="KW-0238">DNA-binding</keyword>
<dbReference type="PROSITE" id="PS51464">
    <property type="entry name" value="SIS"/>
    <property type="match status" value="1"/>
</dbReference>
<reference evidence="4 5" key="1">
    <citation type="submission" date="2017-03" db="EMBL/GenBank/DDBJ databases">
        <title>wgs assembly of Dolosigranulum pigrum KPL CDC strains.</title>
        <authorList>
            <person name="Brugger S.D."/>
            <person name="Pettigrew M."/>
            <person name="Kong Y."/>
            <person name="Lemon K.P."/>
        </authorList>
    </citation>
    <scope>NUCLEOTIDE SEQUENCE [LARGE SCALE GENOMIC DNA]</scope>
    <source>
        <strain evidence="4 5">KPL1931_CDC4294-98</strain>
    </source>
</reference>
<proteinExistence type="predicted"/>
<keyword evidence="1" id="KW-0805">Transcription regulation</keyword>
<accession>A0A328KGH5</accession>
<dbReference type="PANTHER" id="PTHR30514:SF10">
    <property type="entry name" value="MURR_RPIR FAMILY TRANSCRIPTIONAL REGULATOR"/>
    <property type="match status" value="1"/>
</dbReference>
<dbReference type="InterPro" id="IPR035472">
    <property type="entry name" value="RpiR-like_SIS"/>
</dbReference>
<dbReference type="SUPFAM" id="SSF53697">
    <property type="entry name" value="SIS domain"/>
    <property type="match status" value="1"/>
</dbReference>
<dbReference type="InterPro" id="IPR046348">
    <property type="entry name" value="SIS_dom_sf"/>
</dbReference>
<dbReference type="InterPro" id="IPR047640">
    <property type="entry name" value="RpiR-like"/>
</dbReference>
<dbReference type="InterPro" id="IPR009057">
    <property type="entry name" value="Homeodomain-like_sf"/>
</dbReference>
<dbReference type="Pfam" id="PF01380">
    <property type="entry name" value="SIS"/>
    <property type="match status" value="1"/>
</dbReference>
<keyword evidence="3" id="KW-0804">Transcription</keyword>
<organism evidence="4 5">
    <name type="scientific">Dolosigranulum pigrum</name>
    <dbReference type="NCBI Taxonomy" id="29394"/>
    <lineage>
        <taxon>Bacteria</taxon>
        <taxon>Bacillati</taxon>
        <taxon>Bacillota</taxon>
        <taxon>Bacilli</taxon>
        <taxon>Lactobacillales</taxon>
        <taxon>Carnobacteriaceae</taxon>
        <taxon>Dolosigranulum</taxon>
    </lineage>
</organism>
<dbReference type="PANTHER" id="PTHR30514">
    <property type="entry name" value="GLUCOKINASE"/>
    <property type="match status" value="1"/>
</dbReference>
<dbReference type="GO" id="GO:0097367">
    <property type="term" value="F:carbohydrate derivative binding"/>
    <property type="evidence" value="ECO:0007669"/>
    <property type="project" value="InterPro"/>
</dbReference>
<gene>
    <name evidence="4" type="ORF">B8A44_08780</name>
</gene>
<dbReference type="InterPro" id="IPR000281">
    <property type="entry name" value="HTH_RpiR"/>
</dbReference>